<proteinExistence type="predicted"/>
<evidence type="ECO:0000313" key="3">
    <source>
        <dbReference type="Proteomes" id="UP000054321"/>
    </source>
</evidence>
<organism evidence="2 3">
    <name type="scientific">Oidiodendron maius (strain Zn)</name>
    <dbReference type="NCBI Taxonomy" id="913774"/>
    <lineage>
        <taxon>Eukaryota</taxon>
        <taxon>Fungi</taxon>
        <taxon>Dikarya</taxon>
        <taxon>Ascomycota</taxon>
        <taxon>Pezizomycotina</taxon>
        <taxon>Leotiomycetes</taxon>
        <taxon>Leotiomycetes incertae sedis</taxon>
        <taxon>Myxotrichaceae</taxon>
        <taxon>Oidiodendron</taxon>
    </lineage>
</organism>
<protein>
    <submittedName>
        <fullName evidence="2">Uncharacterized protein</fullName>
    </submittedName>
</protein>
<name>A0A0C3H0Z2_OIDMZ</name>
<dbReference type="EMBL" id="KN832885">
    <property type="protein sequence ID" value="KIM96151.1"/>
    <property type="molecule type" value="Genomic_DNA"/>
</dbReference>
<dbReference type="HOGENOM" id="CLU_2758444_0_0_1"/>
<dbReference type="AlphaFoldDB" id="A0A0C3H0Z2"/>
<dbReference type="Proteomes" id="UP000054321">
    <property type="component" value="Unassembled WGS sequence"/>
</dbReference>
<keyword evidence="1" id="KW-0732">Signal</keyword>
<sequence>MKFTSLLLGVASISTVIALPIVSAPKAREAHMSRPWHKFGIGANTIFVTWGAYADYPRPDEYNSWKEKKN</sequence>
<feature type="signal peptide" evidence="1">
    <location>
        <begin position="1"/>
        <end position="18"/>
    </location>
</feature>
<feature type="chain" id="PRO_5002165065" evidence="1">
    <location>
        <begin position="19"/>
        <end position="70"/>
    </location>
</feature>
<reference evidence="3" key="2">
    <citation type="submission" date="2015-01" db="EMBL/GenBank/DDBJ databases">
        <title>Evolutionary Origins and Diversification of the Mycorrhizal Mutualists.</title>
        <authorList>
            <consortium name="DOE Joint Genome Institute"/>
            <consortium name="Mycorrhizal Genomics Consortium"/>
            <person name="Kohler A."/>
            <person name="Kuo A."/>
            <person name="Nagy L.G."/>
            <person name="Floudas D."/>
            <person name="Copeland A."/>
            <person name="Barry K.W."/>
            <person name="Cichocki N."/>
            <person name="Veneault-Fourrey C."/>
            <person name="LaButti K."/>
            <person name="Lindquist E.A."/>
            <person name="Lipzen A."/>
            <person name="Lundell T."/>
            <person name="Morin E."/>
            <person name="Murat C."/>
            <person name="Riley R."/>
            <person name="Ohm R."/>
            <person name="Sun H."/>
            <person name="Tunlid A."/>
            <person name="Henrissat B."/>
            <person name="Grigoriev I.V."/>
            <person name="Hibbett D.S."/>
            <person name="Martin F."/>
        </authorList>
    </citation>
    <scope>NUCLEOTIDE SEQUENCE [LARGE SCALE GENOMIC DNA]</scope>
    <source>
        <strain evidence="3">Zn</strain>
    </source>
</reference>
<reference evidence="2 3" key="1">
    <citation type="submission" date="2014-04" db="EMBL/GenBank/DDBJ databases">
        <authorList>
            <consortium name="DOE Joint Genome Institute"/>
            <person name="Kuo A."/>
            <person name="Martino E."/>
            <person name="Perotto S."/>
            <person name="Kohler A."/>
            <person name="Nagy L.G."/>
            <person name="Floudas D."/>
            <person name="Copeland A."/>
            <person name="Barry K.W."/>
            <person name="Cichocki N."/>
            <person name="Veneault-Fourrey C."/>
            <person name="LaButti K."/>
            <person name="Lindquist E.A."/>
            <person name="Lipzen A."/>
            <person name="Lundell T."/>
            <person name="Morin E."/>
            <person name="Murat C."/>
            <person name="Sun H."/>
            <person name="Tunlid A."/>
            <person name="Henrissat B."/>
            <person name="Grigoriev I.V."/>
            <person name="Hibbett D.S."/>
            <person name="Martin F."/>
            <person name="Nordberg H.P."/>
            <person name="Cantor M.N."/>
            <person name="Hua S.X."/>
        </authorList>
    </citation>
    <scope>NUCLEOTIDE SEQUENCE [LARGE SCALE GENOMIC DNA]</scope>
    <source>
        <strain evidence="2 3">Zn</strain>
    </source>
</reference>
<gene>
    <name evidence="2" type="ORF">OIDMADRAFT_183564</name>
</gene>
<keyword evidence="3" id="KW-1185">Reference proteome</keyword>
<evidence type="ECO:0000313" key="2">
    <source>
        <dbReference type="EMBL" id="KIM96151.1"/>
    </source>
</evidence>
<evidence type="ECO:0000256" key="1">
    <source>
        <dbReference type="SAM" id="SignalP"/>
    </source>
</evidence>
<dbReference type="InParanoid" id="A0A0C3H0Z2"/>
<accession>A0A0C3H0Z2</accession>